<dbReference type="Proteomes" id="UP000291286">
    <property type="component" value="Unassembled WGS sequence"/>
</dbReference>
<keyword evidence="2" id="KW-0406">Ion transport</keyword>
<accession>A0A4Q8LNJ1</accession>
<sequence>MRSLLLVCVAHRAPAPATVLKPAIPVDITTFAPSRKVICMKKIFLPAAISAALIAPSAFAQSGGDTYRPDLQVGQGNWFVSGSVGRTDGGTAGRFGSGDFNVFEGRHGRRTGYDGSVGYRWKVGPQWGLGVEGGYADLGNLKVSNAFNSDEVNQRDSENALRGWHVGGNARFNVTPQWYIGARGGYFRASDNNIDYYNSVGQNLGLKSGGDSGRNSYYAGIGAGWNATQNFSVGLHYDYFRAKAGEVRDPATGIRFDGPKRSTALLGLTAEYAF</sequence>
<dbReference type="InterPro" id="IPR000498">
    <property type="entry name" value="OmpA-like_TM_dom"/>
</dbReference>
<gene>
    <name evidence="4" type="ORF">EA661_00265</name>
</gene>
<proteinExistence type="inferred from homology"/>
<dbReference type="InterPro" id="IPR011250">
    <property type="entry name" value="OMP/PagP_B-barrel"/>
</dbReference>
<dbReference type="Gene3D" id="2.40.160.20">
    <property type="match status" value="1"/>
</dbReference>
<evidence type="ECO:0000313" key="4">
    <source>
        <dbReference type="EMBL" id="TAA32764.1"/>
    </source>
</evidence>
<evidence type="ECO:0000256" key="1">
    <source>
        <dbReference type="ARBA" id="ARBA00005710"/>
    </source>
</evidence>
<comment type="caution">
    <text evidence="4">The sequence shown here is derived from an EMBL/GenBank/DDBJ whole genome shotgun (WGS) entry which is preliminary data.</text>
</comment>
<dbReference type="GO" id="GO:0015288">
    <property type="term" value="F:porin activity"/>
    <property type="evidence" value="ECO:0007669"/>
    <property type="project" value="UniProtKB-KW"/>
</dbReference>
<organism evidence="4 5">
    <name type="scientific">Pseudoxanthomonas winnipegensis</name>
    <dbReference type="NCBI Taxonomy" id="2480810"/>
    <lineage>
        <taxon>Bacteria</taxon>
        <taxon>Pseudomonadati</taxon>
        <taxon>Pseudomonadota</taxon>
        <taxon>Gammaproteobacteria</taxon>
        <taxon>Lysobacterales</taxon>
        <taxon>Lysobacteraceae</taxon>
        <taxon>Pseudoxanthomonas</taxon>
    </lineage>
</organism>
<dbReference type="Pfam" id="PF01389">
    <property type="entry name" value="OmpA_membrane"/>
    <property type="match status" value="1"/>
</dbReference>
<dbReference type="GO" id="GO:0009279">
    <property type="term" value="C:cell outer membrane"/>
    <property type="evidence" value="ECO:0007669"/>
    <property type="project" value="InterPro"/>
</dbReference>
<dbReference type="GO" id="GO:0046930">
    <property type="term" value="C:pore complex"/>
    <property type="evidence" value="ECO:0007669"/>
    <property type="project" value="UniProtKB-KW"/>
</dbReference>
<protein>
    <recommendedName>
        <fullName evidence="3">Outer membrane protein OmpA-like transmembrane domain-containing protein</fullName>
    </recommendedName>
</protein>
<evidence type="ECO:0000256" key="2">
    <source>
        <dbReference type="ARBA" id="ARBA00023114"/>
    </source>
</evidence>
<comment type="similarity">
    <text evidence="1">Belongs to the outer membrane OOP (TC 1.B.6) superfamily. OmpA family.</text>
</comment>
<keyword evidence="2" id="KW-0813">Transport</keyword>
<evidence type="ECO:0000259" key="3">
    <source>
        <dbReference type="Pfam" id="PF01389"/>
    </source>
</evidence>
<keyword evidence="2" id="KW-0812">Transmembrane</keyword>
<feature type="domain" description="Outer membrane protein OmpA-like transmembrane" evidence="3">
    <location>
        <begin position="81"/>
        <end position="241"/>
    </location>
</feature>
<keyword evidence="2" id="KW-0626">Porin</keyword>
<name>A0A4Q8LNJ1_9GAMM</name>
<evidence type="ECO:0000313" key="5">
    <source>
        <dbReference type="Proteomes" id="UP000291286"/>
    </source>
</evidence>
<reference evidence="4 5" key="1">
    <citation type="submission" date="2019-02" db="EMBL/GenBank/DDBJ databases">
        <title>WGS of Pseudoxanthomonas species novum from clinical isolates.</title>
        <authorList>
            <person name="Bernier A.-M."/>
            <person name="Bernard K."/>
            <person name="Vachon A."/>
        </authorList>
    </citation>
    <scope>NUCLEOTIDE SEQUENCE [LARGE SCALE GENOMIC DNA]</scope>
    <source>
        <strain evidence="4 5">NML171202</strain>
    </source>
</reference>
<dbReference type="AlphaFoldDB" id="A0A4Q8LNJ1"/>
<dbReference type="SUPFAM" id="SSF56925">
    <property type="entry name" value="OMPA-like"/>
    <property type="match status" value="1"/>
</dbReference>
<dbReference type="EMBL" id="SHMB01000001">
    <property type="protein sequence ID" value="TAA32764.1"/>
    <property type="molecule type" value="Genomic_DNA"/>
</dbReference>